<proteinExistence type="predicted"/>
<organism evidence="1 2">
    <name type="scientific">Urbifossiella limnaea</name>
    <dbReference type="NCBI Taxonomy" id="2528023"/>
    <lineage>
        <taxon>Bacteria</taxon>
        <taxon>Pseudomonadati</taxon>
        <taxon>Planctomycetota</taxon>
        <taxon>Planctomycetia</taxon>
        <taxon>Gemmatales</taxon>
        <taxon>Gemmataceae</taxon>
        <taxon>Urbifossiella</taxon>
    </lineage>
</organism>
<dbReference type="EMBL" id="CP036273">
    <property type="protein sequence ID" value="QDU23551.1"/>
    <property type="molecule type" value="Genomic_DNA"/>
</dbReference>
<dbReference type="KEGG" id="uli:ETAA1_55520"/>
<reference evidence="1 2" key="1">
    <citation type="submission" date="2019-02" db="EMBL/GenBank/DDBJ databases">
        <title>Deep-cultivation of Planctomycetes and their phenomic and genomic characterization uncovers novel biology.</title>
        <authorList>
            <person name="Wiegand S."/>
            <person name="Jogler M."/>
            <person name="Boedeker C."/>
            <person name="Pinto D."/>
            <person name="Vollmers J."/>
            <person name="Rivas-Marin E."/>
            <person name="Kohn T."/>
            <person name="Peeters S.H."/>
            <person name="Heuer A."/>
            <person name="Rast P."/>
            <person name="Oberbeckmann S."/>
            <person name="Bunk B."/>
            <person name="Jeske O."/>
            <person name="Meyerdierks A."/>
            <person name="Storesund J.E."/>
            <person name="Kallscheuer N."/>
            <person name="Luecker S."/>
            <person name="Lage O.M."/>
            <person name="Pohl T."/>
            <person name="Merkel B.J."/>
            <person name="Hornburger P."/>
            <person name="Mueller R.-W."/>
            <person name="Bruemmer F."/>
            <person name="Labrenz M."/>
            <person name="Spormann A.M."/>
            <person name="Op den Camp H."/>
            <person name="Overmann J."/>
            <person name="Amann R."/>
            <person name="Jetten M.S.M."/>
            <person name="Mascher T."/>
            <person name="Medema M.H."/>
            <person name="Devos D.P."/>
            <person name="Kaster A.-K."/>
            <person name="Ovreas L."/>
            <person name="Rohde M."/>
            <person name="Galperin M.Y."/>
            <person name="Jogler C."/>
        </authorList>
    </citation>
    <scope>NUCLEOTIDE SEQUENCE [LARGE SCALE GENOMIC DNA]</scope>
    <source>
        <strain evidence="1 2">ETA_A1</strain>
    </source>
</reference>
<sequence length="116" mass="13089">MLSVSLTSFIQVKDVAERLKPFRPEVRWSNFPLKVPRVYESPVLTGTAIEYLLRFELQRRAPHAVHKKRVVEQVPTLLEPYTMLGTQSNLVLLGGRSRLMSLPNGLASSAIVHGRP</sequence>
<name>A0A517Y1A7_9BACT</name>
<keyword evidence="2" id="KW-1185">Reference proteome</keyword>
<gene>
    <name evidence="1" type="ORF">ETAA1_55520</name>
</gene>
<dbReference type="Proteomes" id="UP000319576">
    <property type="component" value="Chromosome"/>
</dbReference>
<evidence type="ECO:0000313" key="1">
    <source>
        <dbReference type="EMBL" id="QDU23551.1"/>
    </source>
</evidence>
<dbReference type="AlphaFoldDB" id="A0A517Y1A7"/>
<evidence type="ECO:0000313" key="2">
    <source>
        <dbReference type="Proteomes" id="UP000319576"/>
    </source>
</evidence>
<protein>
    <submittedName>
        <fullName evidence="1">Uncharacterized protein</fullName>
    </submittedName>
</protein>
<accession>A0A517Y1A7</accession>